<sequence length="138" mass="13440">MHGSMAGIVGGNVVAGSGDTMSIDVDWSTMLSSASIAVGWIGVDSSISIGARVEILSSVSFKNSVICMAVAVKSDGAGGVGRADTSVHGSSFAIFGSKIGISNSSSLAGSTSTPKVGRSSSSSAVSVCTEAVVGKGYA</sequence>
<organism evidence="1 2">
    <name type="scientific">Romanomermis culicivorax</name>
    <name type="common">Nematode worm</name>
    <dbReference type="NCBI Taxonomy" id="13658"/>
    <lineage>
        <taxon>Eukaryota</taxon>
        <taxon>Metazoa</taxon>
        <taxon>Ecdysozoa</taxon>
        <taxon>Nematoda</taxon>
        <taxon>Enoplea</taxon>
        <taxon>Dorylaimia</taxon>
        <taxon>Mermithida</taxon>
        <taxon>Mermithoidea</taxon>
        <taxon>Mermithidae</taxon>
        <taxon>Romanomermis</taxon>
    </lineage>
</organism>
<accession>A0A915JR44</accession>
<dbReference type="Proteomes" id="UP000887565">
    <property type="component" value="Unplaced"/>
</dbReference>
<evidence type="ECO:0000313" key="2">
    <source>
        <dbReference type="WBParaSite" id="nRc.2.0.1.t28356-RA"/>
    </source>
</evidence>
<dbReference type="AlphaFoldDB" id="A0A915JR44"/>
<reference evidence="2" key="1">
    <citation type="submission" date="2022-11" db="UniProtKB">
        <authorList>
            <consortium name="WormBaseParasite"/>
        </authorList>
    </citation>
    <scope>IDENTIFICATION</scope>
</reference>
<protein>
    <submittedName>
        <fullName evidence="2">Uncharacterized protein</fullName>
    </submittedName>
</protein>
<proteinExistence type="predicted"/>
<dbReference type="WBParaSite" id="nRc.2.0.1.t28356-RA">
    <property type="protein sequence ID" value="nRc.2.0.1.t28356-RA"/>
    <property type="gene ID" value="nRc.2.0.1.g28356"/>
</dbReference>
<keyword evidence="1" id="KW-1185">Reference proteome</keyword>
<evidence type="ECO:0000313" key="1">
    <source>
        <dbReference type="Proteomes" id="UP000887565"/>
    </source>
</evidence>
<name>A0A915JR44_ROMCU</name>